<feature type="domain" description="PH" evidence="6">
    <location>
        <begin position="944"/>
        <end position="1032"/>
    </location>
</feature>
<dbReference type="InterPro" id="IPR036396">
    <property type="entry name" value="Cyt_P450_sf"/>
</dbReference>
<dbReference type="Pfam" id="PF00169">
    <property type="entry name" value="PH"/>
    <property type="match status" value="1"/>
</dbReference>
<dbReference type="InterPro" id="IPR011993">
    <property type="entry name" value="PH-like_dom_sf"/>
</dbReference>
<dbReference type="GO" id="GO:0005506">
    <property type="term" value="F:iron ion binding"/>
    <property type="evidence" value="ECO:0007669"/>
    <property type="project" value="InterPro"/>
</dbReference>
<keyword evidence="1 3" id="KW-0479">Metal-binding</keyword>
<dbReference type="GO" id="GO:0004497">
    <property type="term" value="F:monooxygenase activity"/>
    <property type="evidence" value="ECO:0007669"/>
    <property type="project" value="InterPro"/>
</dbReference>
<dbReference type="CDD" id="cd11058">
    <property type="entry name" value="CYP60B-like"/>
    <property type="match status" value="1"/>
</dbReference>
<dbReference type="Gene3D" id="2.30.29.30">
    <property type="entry name" value="Pleckstrin-homology domain (PH domain)/Phosphotyrosine-binding domain (PTB)"/>
    <property type="match status" value="1"/>
</dbReference>
<feature type="compositionally biased region" description="Polar residues" evidence="5">
    <location>
        <begin position="1274"/>
        <end position="1296"/>
    </location>
</feature>
<dbReference type="SUPFAM" id="SSF54236">
    <property type="entry name" value="Ubiquitin-like"/>
    <property type="match status" value="1"/>
</dbReference>
<feature type="compositionally biased region" description="Polar residues" evidence="5">
    <location>
        <begin position="1248"/>
        <end position="1258"/>
    </location>
</feature>
<evidence type="ECO:0000256" key="5">
    <source>
        <dbReference type="SAM" id="MobiDB-lite"/>
    </source>
</evidence>
<dbReference type="Proteomes" id="UP000481858">
    <property type="component" value="Unassembled WGS sequence"/>
</dbReference>
<dbReference type="Gene3D" id="1.10.630.10">
    <property type="entry name" value="Cytochrome P450"/>
    <property type="match status" value="1"/>
</dbReference>
<keyword evidence="3" id="KW-0349">Heme</keyword>
<feature type="region of interest" description="Disordered" evidence="5">
    <location>
        <begin position="1234"/>
        <end position="1258"/>
    </location>
</feature>
<dbReference type="InParanoid" id="A0A7C8IR65"/>
<name>A0A7C8IR65_9PEZI</name>
<dbReference type="SUPFAM" id="SSF50729">
    <property type="entry name" value="PH domain-like"/>
    <property type="match status" value="1"/>
</dbReference>
<protein>
    <recommendedName>
        <fullName evidence="6">PH domain-containing protein</fullName>
    </recommendedName>
</protein>
<feature type="compositionally biased region" description="Low complexity" evidence="5">
    <location>
        <begin position="1364"/>
        <end position="1385"/>
    </location>
</feature>
<dbReference type="OrthoDB" id="43122at2759"/>
<keyword evidence="4" id="KW-0175">Coiled coil</keyword>
<feature type="coiled-coil region" evidence="4">
    <location>
        <begin position="730"/>
        <end position="757"/>
    </location>
</feature>
<feature type="region of interest" description="Disordered" evidence="5">
    <location>
        <begin position="578"/>
        <end position="712"/>
    </location>
</feature>
<sequence length="1470" mass="164457">MDKLSQASPRPVRFTRQSPRALAAIMSSSSKVSCSLFKRISTVTNSRKGVLSLQLRDILLPELGYGHGGEGGKDIAYMFSNGTPTTTPPTVWLAQVWLSGRFPSILQQAHKKYGNVVRVAPNELSFNTVQAHNDIYSVPSRNKKPFIKDATFYNNGDSVRVLFYEIDATEHAWQRKLLAPGFSAGALRKQEHVVHQYVDLFVQKMGSLSAASNGVGVDAAEAILWLGFDIMGELTFSESFGAVEASKAHFWISLLRDSAYAAMLPAFAQRMPLLRLILPYMVSRSAIENRVKHYAYTQETLRKRVRLQENDPGKETADLFGPIIASGKLDEASLVSLAQAMVIAGADTVSHALTGATYFLCANPACLRELQDEIRGLGSYQELTGTRLASLRYLNAVLEETLRAFPPIAFGLPRVSPGDYIDGHFVAPGAIVSAPHWVIVHNEAEWDDPYAFQPERWLAEGGVPQPRNLAFSTGPRACLGIGQAWLEIRIALAKLVYTYDMEFARDPGDWLGDAELYMMWREAPLMVKYVPRKMDNDFAPSLENSTGVWPLNMSRHGQFQDSEEDEGISMPSRYRSLRKQTVSAPAPPNTKRSSSGTHEPGQQHGNPLANSISRSMSRYRRRATSVSADNDTVQTMNSASNNAPPVPDIPPLLKSAVSSTTTADQSEHTQESFARHQLRHTTQRRTTGQTIEDREDQSNIIPDGSRDQTAVASRGIQHISLEQRDASWEAERDRLLEEQKMKDLQRLEEELENSQRARAHSHKFRSPVVDKFMFLAKGSKGNKDVPASPTTTSAKPNARRSNHEPVRNPPAHIEPGGKGIVPQTDAPTSAINAGDRSVAIRYRHHTFSLPVTPDTTTIDVIVQTSSKMGCDPNISPEKFLVIEQYSLLGLERRLRRYERIRDVINSWDGDGQNRLAITPSDPSDSHEDLDIIAVVGREDVPPGYQLYMYHSNRPGKWNKRWITLLESGQIICAKKSNTKPTDKDTSSLCHLSDFDIYTPTESQMRRHIKPPKRFCFAIKSQHKTTLFLSTENYVQYFSTDDPQVAREFRLKAHGWRSWYLIGRIPEACRNMAARTEDKPSTWSSPPKATSKKSDNIPSMDRNRIETSTNESPYTIGQFEPLLDMKRFDKRLSQFGNDFPSQESDPPKQTIEQKSEEGFTGGLLGDEYDNRKQALADLEKKKRPQDLAFTEGPSLLNSQQDAGFYTEQPESPSWFPSALEHTAKQRAIPQTTVVRPTTSTGTTTGRHYSLNSTTQRPTGLVSTAARPFTQHRSQHPYSHTNTQPHPNPLGSQPTTLPHSGRIPPKPLVDLTPMIQEPPQWSKEKKGHGVKPPDDIGLLIDYISVSNGNDGKPNGHLEPPPRTVPRRPTTSGSVGRTRSMSSTSPRTRLLDNAPPVPLLPSRLGLENDGSGRRLANATDSKMDRRETVRHKEREHERARPREREREQRDREYREREAAYNAVPGRTGTLKVV</sequence>
<feature type="region of interest" description="Disordered" evidence="5">
    <location>
        <begin position="1177"/>
        <end position="1197"/>
    </location>
</feature>
<dbReference type="GO" id="GO:0020037">
    <property type="term" value="F:heme binding"/>
    <property type="evidence" value="ECO:0007669"/>
    <property type="project" value="InterPro"/>
</dbReference>
<feature type="binding site" description="axial binding residue" evidence="3">
    <location>
        <position position="478"/>
    </location>
    <ligand>
        <name>heme</name>
        <dbReference type="ChEBI" id="CHEBI:30413"/>
    </ligand>
    <ligandPart>
        <name>Fe</name>
        <dbReference type="ChEBI" id="CHEBI:18248"/>
    </ligandPart>
</feature>
<evidence type="ECO:0000313" key="8">
    <source>
        <dbReference type="Proteomes" id="UP000481858"/>
    </source>
</evidence>
<feature type="region of interest" description="Disordered" evidence="5">
    <location>
        <begin position="1075"/>
        <end position="1114"/>
    </location>
</feature>
<keyword evidence="8" id="KW-1185">Reference proteome</keyword>
<dbReference type="PRINTS" id="PR00385">
    <property type="entry name" value="P450"/>
</dbReference>
<feature type="region of interest" description="Disordered" evidence="5">
    <location>
        <begin position="1342"/>
        <end position="1454"/>
    </location>
</feature>
<proteinExistence type="predicted"/>
<dbReference type="InterPro" id="IPR001128">
    <property type="entry name" value="Cyt_P450"/>
</dbReference>
<dbReference type="Gene3D" id="3.10.20.90">
    <property type="entry name" value="Phosphatidylinositol 3-kinase Catalytic Subunit, Chain A, domain 1"/>
    <property type="match status" value="1"/>
</dbReference>
<dbReference type="PROSITE" id="PS00086">
    <property type="entry name" value="CYTOCHROME_P450"/>
    <property type="match status" value="1"/>
</dbReference>
<feature type="region of interest" description="Disordered" evidence="5">
    <location>
        <begin position="1270"/>
        <end position="1311"/>
    </location>
</feature>
<keyword evidence="2 3" id="KW-0408">Iron</keyword>
<comment type="caution">
    <text evidence="7">The sequence shown here is derived from an EMBL/GenBank/DDBJ whole genome shotgun (WGS) entry which is preliminary data.</text>
</comment>
<dbReference type="GO" id="GO:0016705">
    <property type="term" value="F:oxidoreductase activity, acting on paired donors, with incorporation or reduction of molecular oxygen"/>
    <property type="evidence" value="ECO:0007669"/>
    <property type="project" value="InterPro"/>
</dbReference>
<dbReference type="PANTHER" id="PTHR38700:SF1">
    <property type="entry name" value="PH DOMAIN-CONTAINING PROTEIN"/>
    <property type="match status" value="1"/>
</dbReference>
<feature type="compositionally biased region" description="Polar residues" evidence="5">
    <location>
        <begin position="626"/>
        <end position="643"/>
    </location>
</feature>
<evidence type="ECO:0000256" key="1">
    <source>
        <dbReference type="ARBA" id="ARBA00022723"/>
    </source>
</evidence>
<gene>
    <name evidence="7" type="ORF">GQX73_g9117</name>
</gene>
<organism evidence="7 8">
    <name type="scientific">Xylaria multiplex</name>
    <dbReference type="NCBI Taxonomy" id="323545"/>
    <lineage>
        <taxon>Eukaryota</taxon>
        <taxon>Fungi</taxon>
        <taxon>Dikarya</taxon>
        <taxon>Ascomycota</taxon>
        <taxon>Pezizomycotina</taxon>
        <taxon>Sordariomycetes</taxon>
        <taxon>Xylariomycetidae</taxon>
        <taxon>Xylariales</taxon>
        <taxon>Xylariaceae</taxon>
        <taxon>Xylaria</taxon>
    </lineage>
</organism>
<dbReference type="SUPFAM" id="SSF48264">
    <property type="entry name" value="Cytochrome P450"/>
    <property type="match status" value="1"/>
</dbReference>
<dbReference type="InterPro" id="IPR017972">
    <property type="entry name" value="Cyt_P450_CS"/>
</dbReference>
<dbReference type="Pfam" id="PF00067">
    <property type="entry name" value="p450"/>
    <property type="match status" value="1"/>
</dbReference>
<dbReference type="InterPro" id="IPR029071">
    <property type="entry name" value="Ubiquitin-like_domsf"/>
</dbReference>
<feature type="region of interest" description="Disordered" evidence="5">
    <location>
        <begin position="779"/>
        <end position="830"/>
    </location>
</feature>
<evidence type="ECO:0000256" key="3">
    <source>
        <dbReference type="PIRSR" id="PIRSR602401-1"/>
    </source>
</evidence>
<dbReference type="PRINTS" id="PR00463">
    <property type="entry name" value="EP450I"/>
</dbReference>
<evidence type="ECO:0000313" key="7">
    <source>
        <dbReference type="EMBL" id="KAF2964462.1"/>
    </source>
</evidence>
<dbReference type="PANTHER" id="PTHR38700">
    <property type="entry name" value="YALI0E22418P"/>
    <property type="match status" value="1"/>
</dbReference>
<comment type="cofactor">
    <cofactor evidence="3">
        <name>heme</name>
        <dbReference type="ChEBI" id="CHEBI:30413"/>
    </cofactor>
</comment>
<feature type="compositionally biased region" description="Low complexity" evidence="5">
    <location>
        <begin position="1234"/>
        <end position="1245"/>
    </location>
</feature>
<feature type="compositionally biased region" description="Basic and acidic residues" evidence="5">
    <location>
        <begin position="1418"/>
        <end position="1454"/>
    </location>
</feature>
<dbReference type="EMBL" id="WUBL01000150">
    <property type="protein sequence ID" value="KAF2964462.1"/>
    <property type="molecule type" value="Genomic_DNA"/>
</dbReference>
<evidence type="ECO:0000259" key="6">
    <source>
        <dbReference type="Pfam" id="PF00169"/>
    </source>
</evidence>
<dbReference type="InterPro" id="IPR002401">
    <property type="entry name" value="Cyt_P450_E_grp-I"/>
</dbReference>
<dbReference type="InterPro" id="IPR001849">
    <property type="entry name" value="PH_domain"/>
</dbReference>
<evidence type="ECO:0000256" key="4">
    <source>
        <dbReference type="SAM" id="Coils"/>
    </source>
</evidence>
<evidence type="ECO:0000256" key="2">
    <source>
        <dbReference type="ARBA" id="ARBA00023004"/>
    </source>
</evidence>
<feature type="compositionally biased region" description="Basic and acidic residues" evidence="5">
    <location>
        <begin position="665"/>
        <end position="674"/>
    </location>
</feature>
<feature type="compositionally biased region" description="Polar residues" evidence="5">
    <location>
        <begin position="1105"/>
        <end position="1114"/>
    </location>
</feature>
<accession>A0A7C8IR65</accession>
<reference evidence="7 8" key="1">
    <citation type="submission" date="2019-12" db="EMBL/GenBank/DDBJ databases">
        <title>Draft genome sequence of the ascomycete Xylaria multiplex DSM 110363.</title>
        <authorList>
            <person name="Buettner E."/>
            <person name="Kellner H."/>
        </authorList>
    </citation>
    <scope>NUCLEOTIDE SEQUENCE [LARGE SCALE GENOMIC DNA]</scope>
    <source>
        <strain evidence="7 8">DSM 110363</strain>
    </source>
</reference>